<gene>
    <name evidence="4" type="ORF">ENJ89_00155</name>
</gene>
<dbReference type="InterPro" id="IPR036291">
    <property type="entry name" value="NAD(P)-bd_dom_sf"/>
</dbReference>
<dbReference type="InterPro" id="IPR010099">
    <property type="entry name" value="SDR39U1"/>
</dbReference>
<dbReference type="PANTHER" id="PTHR11092">
    <property type="entry name" value="SUGAR NUCLEOTIDE EPIMERASE RELATED"/>
    <property type="match status" value="1"/>
</dbReference>
<feature type="domain" description="NAD-dependent epimerase/dehydratase" evidence="2">
    <location>
        <begin position="3"/>
        <end position="216"/>
    </location>
</feature>
<dbReference type="Proteomes" id="UP000886124">
    <property type="component" value="Unassembled WGS sequence"/>
</dbReference>
<dbReference type="AlphaFoldDB" id="A0A7V5PM28"/>
<dbReference type="Pfam" id="PF01370">
    <property type="entry name" value="Epimerase"/>
    <property type="match status" value="1"/>
</dbReference>
<dbReference type="CDD" id="cd05242">
    <property type="entry name" value="SDR_a8"/>
    <property type="match status" value="1"/>
</dbReference>
<proteinExistence type="inferred from homology"/>
<organism evidence="4">
    <name type="scientific">Caldithrix abyssi</name>
    <dbReference type="NCBI Taxonomy" id="187145"/>
    <lineage>
        <taxon>Bacteria</taxon>
        <taxon>Pseudomonadati</taxon>
        <taxon>Calditrichota</taxon>
        <taxon>Calditrichia</taxon>
        <taxon>Calditrichales</taxon>
        <taxon>Calditrichaceae</taxon>
        <taxon>Caldithrix</taxon>
    </lineage>
</organism>
<dbReference type="EMBL" id="DROD01000009">
    <property type="protein sequence ID" value="HHJ51577.1"/>
    <property type="molecule type" value="Genomic_DNA"/>
</dbReference>
<comment type="similarity">
    <text evidence="1">Belongs to the NAD(P)-dependent epimerase/dehydratase family. SDR39U1 subfamily.</text>
</comment>
<dbReference type="NCBIfam" id="TIGR01777">
    <property type="entry name" value="yfcH"/>
    <property type="match status" value="1"/>
</dbReference>
<evidence type="ECO:0000259" key="2">
    <source>
        <dbReference type="Pfam" id="PF01370"/>
    </source>
</evidence>
<dbReference type="SUPFAM" id="SSF51735">
    <property type="entry name" value="NAD(P)-binding Rossmann-fold domains"/>
    <property type="match status" value="1"/>
</dbReference>
<evidence type="ECO:0000259" key="3">
    <source>
        <dbReference type="Pfam" id="PF08338"/>
    </source>
</evidence>
<dbReference type="PANTHER" id="PTHR11092:SF0">
    <property type="entry name" value="EPIMERASE FAMILY PROTEIN SDR39U1"/>
    <property type="match status" value="1"/>
</dbReference>
<evidence type="ECO:0000313" key="4">
    <source>
        <dbReference type="EMBL" id="HHJ51577.1"/>
    </source>
</evidence>
<protein>
    <submittedName>
        <fullName evidence="4">TIGR01777 family protein</fullName>
    </submittedName>
</protein>
<dbReference type="Pfam" id="PF08338">
    <property type="entry name" value="DUF1731"/>
    <property type="match status" value="1"/>
</dbReference>
<dbReference type="InterPro" id="IPR013549">
    <property type="entry name" value="DUF1731"/>
</dbReference>
<feature type="domain" description="DUF1731" evidence="3">
    <location>
        <begin position="252"/>
        <end position="298"/>
    </location>
</feature>
<evidence type="ECO:0000256" key="1">
    <source>
        <dbReference type="ARBA" id="ARBA00009353"/>
    </source>
</evidence>
<dbReference type="InterPro" id="IPR001509">
    <property type="entry name" value="Epimerase_deHydtase"/>
</dbReference>
<accession>A0A7V5PM28</accession>
<sequence length="306" mass="33873">MTVLIFGASGLIGRALTAALNEGGHRVVAATRDPRRANDLPADVREWNPREPRLPIALFEGVDAVVNLTGANIAAKRWTRRRKQEILDSRVETNRKIVQALKQRAHQPRVFITGSAVGYYGSVHDRRLTEGSPAGNDFLARVCRQLEQEALKAVHLGVRTIALRTGVVLSADGGALPKMMRPFRFGLGGWLGSGKQWFPWIHIEDLVRIILFLLENDHLQGAVNGVAPGVVTNKQFAKLLGKTLVRPTLFPVPAAALRFLLGEVAQALLASLRVVPEKLQQAGFRFRFPELKMALEDLLIDRKEKK</sequence>
<reference evidence="4" key="1">
    <citation type="journal article" date="2020" name="mSystems">
        <title>Genome- and Community-Level Interaction Insights into Carbon Utilization and Element Cycling Functions of Hydrothermarchaeota in Hydrothermal Sediment.</title>
        <authorList>
            <person name="Zhou Z."/>
            <person name="Liu Y."/>
            <person name="Xu W."/>
            <person name="Pan J."/>
            <person name="Luo Z.H."/>
            <person name="Li M."/>
        </authorList>
    </citation>
    <scope>NUCLEOTIDE SEQUENCE [LARGE SCALE GENOMIC DNA]</scope>
    <source>
        <strain evidence="4">HyVt-527</strain>
    </source>
</reference>
<comment type="caution">
    <text evidence="4">The sequence shown here is derived from an EMBL/GenBank/DDBJ whole genome shotgun (WGS) entry which is preliminary data.</text>
</comment>
<dbReference type="Gene3D" id="3.40.50.720">
    <property type="entry name" value="NAD(P)-binding Rossmann-like Domain"/>
    <property type="match status" value="1"/>
</dbReference>
<name>A0A7V5PM28_CALAY</name>